<gene>
    <name evidence="1" type="ORF">K469DRAFT_709010</name>
</gene>
<accession>A0A6A6DX72</accession>
<dbReference type="Proteomes" id="UP000800200">
    <property type="component" value="Unassembled WGS sequence"/>
</dbReference>
<evidence type="ECO:0000313" key="1">
    <source>
        <dbReference type="EMBL" id="KAF2184291.1"/>
    </source>
</evidence>
<name>A0A6A6DX72_9PEZI</name>
<organism evidence="1 2">
    <name type="scientific">Zopfia rhizophila CBS 207.26</name>
    <dbReference type="NCBI Taxonomy" id="1314779"/>
    <lineage>
        <taxon>Eukaryota</taxon>
        <taxon>Fungi</taxon>
        <taxon>Dikarya</taxon>
        <taxon>Ascomycota</taxon>
        <taxon>Pezizomycotina</taxon>
        <taxon>Dothideomycetes</taxon>
        <taxon>Dothideomycetes incertae sedis</taxon>
        <taxon>Zopfiaceae</taxon>
        <taxon>Zopfia</taxon>
    </lineage>
</organism>
<evidence type="ECO:0000313" key="2">
    <source>
        <dbReference type="Proteomes" id="UP000800200"/>
    </source>
</evidence>
<reference evidence="1" key="1">
    <citation type="journal article" date="2020" name="Stud. Mycol.">
        <title>101 Dothideomycetes genomes: a test case for predicting lifestyles and emergence of pathogens.</title>
        <authorList>
            <person name="Haridas S."/>
            <person name="Albert R."/>
            <person name="Binder M."/>
            <person name="Bloem J."/>
            <person name="Labutti K."/>
            <person name="Salamov A."/>
            <person name="Andreopoulos B."/>
            <person name="Baker S."/>
            <person name="Barry K."/>
            <person name="Bills G."/>
            <person name="Bluhm B."/>
            <person name="Cannon C."/>
            <person name="Castanera R."/>
            <person name="Culley D."/>
            <person name="Daum C."/>
            <person name="Ezra D."/>
            <person name="Gonzalez J."/>
            <person name="Henrissat B."/>
            <person name="Kuo A."/>
            <person name="Liang C."/>
            <person name="Lipzen A."/>
            <person name="Lutzoni F."/>
            <person name="Magnuson J."/>
            <person name="Mondo S."/>
            <person name="Nolan M."/>
            <person name="Ohm R."/>
            <person name="Pangilinan J."/>
            <person name="Park H.-J."/>
            <person name="Ramirez L."/>
            <person name="Alfaro M."/>
            <person name="Sun H."/>
            <person name="Tritt A."/>
            <person name="Yoshinaga Y."/>
            <person name="Zwiers L.-H."/>
            <person name="Turgeon B."/>
            <person name="Goodwin S."/>
            <person name="Spatafora J."/>
            <person name="Crous P."/>
            <person name="Grigoriev I."/>
        </authorList>
    </citation>
    <scope>NUCLEOTIDE SEQUENCE</scope>
    <source>
        <strain evidence="1">CBS 207.26</strain>
    </source>
</reference>
<proteinExistence type="predicted"/>
<dbReference type="OrthoDB" id="10348153at2759"/>
<protein>
    <submittedName>
        <fullName evidence="1">Uncharacterized protein</fullName>
    </submittedName>
</protein>
<dbReference type="EMBL" id="ML994638">
    <property type="protein sequence ID" value="KAF2184291.1"/>
    <property type="molecule type" value="Genomic_DNA"/>
</dbReference>
<keyword evidence="2" id="KW-1185">Reference proteome</keyword>
<sequence length="243" mass="27595">MSSSNGHVQGRPNWAVDTIVTQVVPAVQVPDPFITEPRPPLAPPTGTLQGYCISIGTMFGSDRDPDLAKPYVMVNTAVRLYVRRHTNSNEMWILCHFTQTTGPDPVYLALSQIPGVPHAMAVQQVQLHTFTWMTWNRLTDFVQTTFQALRQRYFRTIPNPSYAQLPDQHLLFDGAWESSSHPAHADRMADIKVRAWTPNINRITTVYLQGPNQPRPQLSQTQVNIWFNNIAMNVDQEDDDDDE</sequence>
<dbReference type="AlphaFoldDB" id="A0A6A6DX72"/>